<name>L1J0K2_GUITC</name>
<evidence type="ECO:0000256" key="1">
    <source>
        <dbReference type="SAM" id="MobiDB-lite"/>
    </source>
</evidence>
<feature type="region of interest" description="Disordered" evidence="1">
    <location>
        <begin position="1"/>
        <end position="57"/>
    </location>
</feature>
<proteinExistence type="predicted"/>
<protein>
    <submittedName>
        <fullName evidence="2 3">Uncharacterized protein</fullName>
    </submittedName>
</protein>
<feature type="compositionally biased region" description="Basic and acidic residues" evidence="1">
    <location>
        <begin position="38"/>
        <end position="53"/>
    </location>
</feature>
<reference evidence="4" key="2">
    <citation type="submission" date="2012-11" db="EMBL/GenBank/DDBJ databases">
        <authorList>
            <person name="Kuo A."/>
            <person name="Curtis B.A."/>
            <person name="Tanifuji G."/>
            <person name="Burki F."/>
            <person name="Gruber A."/>
            <person name="Irimia M."/>
            <person name="Maruyama S."/>
            <person name="Arias M.C."/>
            <person name="Ball S.G."/>
            <person name="Gile G.H."/>
            <person name="Hirakawa Y."/>
            <person name="Hopkins J.F."/>
            <person name="Rensing S.A."/>
            <person name="Schmutz J."/>
            <person name="Symeonidi A."/>
            <person name="Elias M."/>
            <person name="Eveleigh R.J."/>
            <person name="Herman E.K."/>
            <person name="Klute M.J."/>
            <person name="Nakayama T."/>
            <person name="Obornik M."/>
            <person name="Reyes-Prieto A."/>
            <person name="Armbrust E.V."/>
            <person name="Aves S.J."/>
            <person name="Beiko R.G."/>
            <person name="Coutinho P."/>
            <person name="Dacks J.B."/>
            <person name="Durnford D.G."/>
            <person name="Fast N.M."/>
            <person name="Green B.R."/>
            <person name="Grisdale C."/>
            <person name="Hempe F."/>
            <person name="Henrissat B."/>
            <person name="Hoppner M.P."/>
            <person name="Ishida K.-I."/>
            <person name="Kim E."/>
            <person name="Koreny L."/>
            <person name="Kroth P.G."/>
            <person name="Liu Y."/>
            <person name="Malik S.-B."/>
            <person name="Maier U.G."/>
            <person name="McRose D."/>
            <person name="Mock T."/>
            <person name="Neilson J.A."/>
            <person name="Onodera N.T."/>
            <person name="Poole A.M."/>
            <person name="Pritham E.J."/>
            <person name="Richards T.A."/>
            <person name="Rocap G."/>
            <person name="Roy S.W."/>
            <person name="Sarai C."/>
            <person name="Schaack S."/>
            <person name="Shirato S."/>
            <person name="Slamovits C.H."/>
            <person name="Spencer D.F."/>
            <person name="Suzuki S."/>
            <person name="Worden A.Z."/>
            <person name="Zauner S."/>
            <person name="Barry K."/>
            <person name="Bell C."/>
            <person name="Bharti A.K."/>
            <person name="Crow J.A."/>
            <person name="Grimwood J."/>
            <person name="Kramer R."/>
            <person name="Lindquist E."/>
            <person name="Lucas S."/>
            <person name="Salamov A."/>
            <person name="McFadden G.I."/>
            <person name="Lane C.E."/>
            <person name="Keeling P.J."/>
            <person name="Gray M.W."/>
            <person name="Grigoriev I.V."/>
            <person name="Archibald J.M."/>
        </authorList>
    </citation>
    <scope>NUCLEOTIDE SEQUENCE</scope>
    <source>
        <strain evidence="4">CCMP2712</strain>
    </source>
</reference>
<gene>
    <name evidence="2" type="ORF">GUITHDRAFT_112235</name>
</gene>
<reference evidence="3" key="3">
    <citation type="submission" date="2016-03" db="UniProtKB">
        <authorList>
            <consortium name="EnsemblProtists"/>
        </authorList>
    </citation>
    <scope>IDENTIFICATION</scope>
</reference>
<dbReference type="EMBL" id="JH993021">
    <property type="protein sequence ID" value="EKX41817.1"/>
    <property type="molecule type" value="Genomic_DNA"/>
</dbReference>
<dbReference type="EnsemblProtists" id="EKX41817">
    <property type="protein sequence ID" value="EKX41817"/>
    <property type="gene ID" value="GUITHDRAFT_112235"/>
</dbReference>
<dbReference type="RefSeq" id="XP_005828797.1">
    <property type="nucleotide sequence ID" value="XM_005828740.1"/>
</dbReference>
<dbReference type="Proteomes" id="UP000011087">
    <property type="component" value="Unassembled WGS sequence"/>
</dbReference>
<dbReference type="KEGG" id="gtt:GUITHDRAFT_112235"/>
<evidence type="ECO:0000313" key="4">
    <source>
        <dbReference type="Proteomes" id="UP000011087"/>
    </source>
</evidence>
<sequence>MTELFLNIRTRRSTGRTSASRKQKDTARQQDTATLAARQEHDARQEPREKQQVDDIEQEQLRSQLVYQQELERVLSLRATRHEENFDA</sequence>
<reference evidence="2 4" key="1">
    <citation type="journal article" date="2012" name="Nature">
        <title>Algal genomes reveal evolutionary mosaicism and the fate of nucleomorphs.</title>
        <authorList>
            <consortium name="DOE Joint Genome Institute"/>
            <person name="Curtis B.A."/>
            <person name="Tanifuji G."/>
            <person name="Burki F."/>
            <person name="Gruber A."/>
            <person name="Irimia M."/>
            <person name="Maruyama S."/>
            <person name="Arias M.C."/>
            <person name="Ball S.G."/>
            <person name="Gile G.H."/>
            <person name="Hirakawa Y."/>
            <person name="Hopkins J.F."/>
            <person name="Kuo A."/>
            <person name="Rensing S.A."/>
            <person name="Schmutz J."/>
            <person name="Symeonidi A."/>
            <person name="Elias M."/>
            <person name="Eveleigh R.J."/>
            <person name="Herman E.K."/>
            <person name="Klute M.J."/>
            <person name="Nakayama T."/>
            <person name="Obornik M."/>
            <person name="Reyes-Prieto A."/>
            <person name="Armbrust E.V."/>
            <person name="Aves S.J."/>
            <person name="Beiko R.G."/>
            <person name="Coutinho P."/>
            <person name="Dacks J.B."/>
            <person name="Durnford D.G."/>
            <person name="Fast N.M."/>
            <person name="Green B.R."/>
            <person name="Grisdale C.J."/>
            <person name="Hempel F."/>
            <person name="Henrissat B."/>
            <person name="Hoppner M.P."/>
            <person name="Ishida K."/>
            <person name="Kim E."/>
            <person name="Koreny L."/>
            <person name="Kroth P.G."/>
            <person name="Liu Y."/>
            <person name="Malik S.B."/>
            <person name="Maier U.G."/>
            <person name="McRose D."/>
            <person name="Mock T."/>
            <person name="Neilson J.A."/>
            <person name="Onodera N.T."/>
            <person name="Poole A.M."/>
            <person name="Pritham E.J."/>
            <person name="Richards T.A."/>
            <person name="Rocap G."/>
            <person name="Roy S.W."/>
            <person name="Sarai C."/>
            <person name="Schaack S."/>
            <person name="Shirato S."/>
            <person name="Slamovits C.H."/>
            <person name="Spencer D.F."/>
            <person name="Suzuki S."/>
            <person name="Worden A.Z."/>
            <person name="Zauner S."/>
            <person name="Barry K."/>
            <person name="Bell C."/>
            <person name="Bharti A.K."/>
            <person name="Crow J.A."/>
            <person name="Grimwood J."/>
            <person name="Kramer R."/>
            <person name="Lindquist E."/>
            <person name="Lucas S."/>
            <person name="Salamov A."/>
            <person name="McFadden G.I."/>
            <person name="Lane C.E."/>
            <person name="Keeling P.J."/>
            <person name="Gray M.W."/>
            <person name="Grigoriev I.V."/>
            <person name="Archibald J.M."/>
        </authorList>
    </citation>
    <scope>NUCLEOTIDE SEQUENCE</scope>
    <source>
        <strain evidence="2 4">CCMP2712</strain>
    </source>
</reference>
<dbReference type="GeneID" id="17298461"/>
<evidence type="ECO:0000313" key="3">
    <source>
        <dbReference type="EnsemblProtists" id="EKX41817"/>
    </source>
</evidence>
<accession>L1J0K2</accession>
<organism evidence="2">
    <name type="scientific">Guillardia theta (strain CCMP2712)</name>
    <name type="common">Cryptophyte</name>
    <dbReference type="NCBI Taxonomy" id="905079"/>
    <lineage>
        <taxon>Eukaryota</taxon>
        <taxon>Cryptophyceae</taxon>
        <taxon>Pyrenomonadales</taxon>
        <taxon>Geminigeraceae</taxon>
        <taxon>Guillardia</taxon>
    </lineage>
</organism>
<dbReference type="PaxDb" id="55529-EKX41817"/>
<evidence type="ECO:0000313" key="2">
    <source>
        <dbReference type="EMBL" id="EKX41817.1"/>
    </source>
</evidence>
<dbReference type="AlphaFoldDB" id="L1J0K2"/>
<dbReference type="HOGENOM" id="CLU_2473728_0_0_1"/>
<keyword evidence="4" id="KW-1185">Reference proteome</keyword>